<dbReference type="CDD" id="cd09272">
    <property type="entry name" value="RNase_HI_RT_Ty1"/>
    <property type="match status" value="1"/>
</dbReference>
<feature type="domain" description="Reverse transcriptase Ty1/copia-type" evidence="1">
    <location>
        <begin position="72"/>
        <end position="172"/>
    </location>
</feature>
<sequence>MALLTPGVVSSSTSGTRYPLHRYVSYSGLSPAYRILYVISLGLVEPSSYAQACQDPKWVAAMHSELQALEANHTWSLVSLPPSHRPIGCKWIFRIKYNSDGTVDRFKARLVAKGFNQREGIDFTDTFAPVAKLITVRCLLSIAAAHHWPLHQMDVHNAFLHGDLQEEVYMLPRLVLVNRGSMLYVDFTSPYTDSNKLHEAGFASFHLLSVALGSSLTIILLYVDDMIITGNDEKAICKLKHFLGSQFRIKDLGSLKYFLGVEVARSKTGISICQRKYTLDILEEAGLLGAKPAKVPMDPDLILSPTGELLKDPTRYRLLVGKLIYLTITRPESLMQSTPSVSLCKSLNANILRLHIVFFTTLKKLQVKGCYSLQRTNWARCPITRRSVTGYCIFLGNALVSWKSKKQVTISRSSAEAEYRSMAAATCELTWLRYLLQDLHVAHSEPAKLFCDNQAALYIAANPVYHERTKHTELDCHTVRERIERGEIKTGYVQTGELIANLFTKPLRAPAFSSLLASWVSSISTFQLEG</sequence>
<feature type="non-terminal residue" evidence="2">
    <location>
        <position position="530"/>
    </location>
</feature>
<dbReference type="InterPro" id="IPR013103">
    <property type="entry name" value="RVT_2"/>
</dbReference>
<feature type="domain" description="Reverse transcriptase Ty1/copia-type" evidence="1">
    <location>
        <begin position="212"/>
        <end position="297"/>
    </location>
</feature>
<evidence type="ECO:0000259" key="1">
    <source>
        <dbReference type="Pfam" id="PF07727"/>
    </source>
</evidence>
<gene>
    <name evidence="2" type="ORF">Prudu_1127S000100</name>
</gene>
<dbReference type="PANTHER" id="PTHR11439:SF470">
    <property type="entry name" value="CYSTEINE-RICH RLK (RECEPTOR-LIKE PROTEIN KINASE) 8"/>
    <property type="match status" value="1"/>
</dbReference>
<reference evidence="2" key="1">
    <citation type="journal article" date="2019" name="Science">
        <title>Mutation of a bHLH transcription factor allowed almond domestication.</title>
        <authorList>
            <person name="Sanchez-Perez R."/>
            <person name="Pavan S."/>
            <person name="Mazzeo R."/>
            <person name="Moldovan C."/>
            <person name="Aiese Cigliano R."/>
            <person name="Del Cueto J."/>
            <person name="Ricciardi F."/>
            <person name="Lotti C."/>
            <person name="Ricciardi L."/>
            <person name="Dicenta F."/>
            <person name="Lopez-Marques R.L."/>
            <person name="Lindberg Moller B."/>
        </authorList>
    </citation>
    <scope>NUCLEOTIDE SEQUENCE</scope>
</reference>
<dbReference type="PANTHER" id="PTHR11439">
    <property type="entry name" value="GAG-POL-RELATED RETROTRANSPOSON"/>
    <property type="match status" value="1"/>
</dbReference>
<accession>A0A5H2XSY2</accession>
<dbReference type="InterPro" id="IPR043502">
    <property type="entry name" value="DNA/RNA_pol_sf"/>
</dbReference>
<dbReference type="Pfam" id="PF07727">
    <property type="entry name" value="RVT_2"/>
    <property type="match status" value="2"/>
</dbReference>
<evidence type="ECO:0000313" key="2">
    <source>
        <dbReference type="EMBL" id="BBN69719.1"/>
    </source>
</evidence>
<dbReference type="SUPFAM" id="SSF56672">
    <property type="entry name" value="DNA/RNA polymerases"/>
    <property type="match status" value="1"/>
</dbReference>
<dbReference type="AlphaFoldDB" id="A0A5H2XSY2"/>
<dbReference type="EMBL" id="AP021464">
    <property type="protein sequence ID" value="BBN69719.1"/>
    <property type="molecule type" value="Genomic_DNA"/>
</dbReference>
<organism evidence="2">
    <name type="scientific">Prunus dulcis</name>
    <name type="common">Almond</name>
    <name type="synonym">Amygdalus dulcis</name>
    <dbReference type="NCBI Taxonomy" id="3755"/>
    <lineage>
        <taxon>Eukaryota</taxon>
        <taxon>Viridiplantae</taxon>
        <taxon>Streptophyta</taxon>
        <taxon>Embryophyta</taxon>
        <taxon>Tracheophyta</taxon>
        <taxon>Spermatophyta</taxon>
        <taxon>Magnoliopsida</taxon>
        <taxon>eudicotyledons</taxon>
        <taxon>Gunneridae</taxon>
        <taxon>Pentapetalae</taxon>
        <taxon>rosids</taxon>
        <taxon>fabids</taxon>
        <taxon>Rosales</taxon>
        <taxon>Rosaceae</taxon>
        <taxon>Amygdaloideae</taxon>
        <taxon>Amygdaleae</taxon>
        <taxon>Prunus</taxon>
    </lineage>
</organism>
<proteinExistence type="predicted"/>
<name>A0A5H2XSY2_PRUDU</name>
<protein>
    <submittedName>
        <fullName evidence="2">Transposable element protein</fullName>
    </submittedName>
</protein>